<dbReference type="PANTHER" id="PTHR42812:SF12">
    <property type="entry name" value="BETA-XYLOSIDASE-RELATED"/>
    <property type="match status" value="1"/>
</dbReference>
<dbReference type="GO" id="GO:0004553">
    <property type="term" value="F:hydrolase activity, hydrolyzing O-glycosyl compounds"/>
    <property type="evidence" value="ECO:0007669"/>
    <property type="project" value="InterPro"/>
</dbReference>
<evidence type="ECO:0000313" key="8">
    <source>
        <dbReference type="EMBL" id="MQY49084.1"/>
    </source>
</evidence>
<dbReference type="SUPFAM" id="SSF49899">
    <property type="entry name" value="Concanavalin A-like lectins/glucanases"/>
    <property type="match status" value="1"/>
</dbReference>
<feature type="site" description="Important for catalytic activity, responsible for pKa modulation of the active site Glu and correct orientation of both the proton donor and substrate" evidence="5">
    <location>
        <position position="126"/>
    </location>
</feature>
<reference evidence="8 9" key="1">
    <citation type="submission" date="2019-11" db="EMBL/GenBank/DDBJ databases">
        <title>Genome analysis of Rhizobacterium cereale a novel genus and species isolated from maize roots in North Spain.</title>
        <authorList>
            <person name="Menendez E."/>
            <person name="Flores-Felix J.D."/>
            <person name="Ramirez-Bahena M.-H."/>
            <person name="Igual J.M."/>
            <person name="Garcia-Fraile P."/>
            <person name="Peix A."/>
            <person name="Velazquez E."/>
        </authorList>
    </citation>
    <scope>NUCLEOTIDE SEQUENCE [LARGE SCALE GENOMIC DNA]</scope>
    <source>
        <strain evidence="8 9">RZME27</strain>
    </source>
</reference>
<dbReference type="CDD" id="cd09000">
    <property type="entry name" value="GH43_SXA-like"/>
    <property type="match status" value="1"/>
</dbReference>
<gene>
    <name evidence="8" type="ORF">GAO09_23905</name>
</gene>
<dbReference type="RefSeq" id="WP_153358496.1">
    <property type="nucleotide sequence ID" value="NZ_WIXI01000050.1"/>
</dbReference>
<sequence length="534" mass="60019">MIQNPILPGFHPDPSICRVGEDYYIATSTFEWYPGVQIYHSRDLRTWSLVSRPLDRAEQLDLRGVQDSCGVWAPCLTHADGRFWLIYTDVKRRSGSFKDCHNYLVTSDAITGPWSSPIYLNSSGFDPSLFHDENGGKWLLNLTWDYRRRPTAFGGIVLQEYDHDQGKLVGPITNIFRGSSHGLAEGPHLYQRDGWYHLLVAEGGTGMRHAVTMARARDLMGPYELHPDTHVVTSRFHPDAVLQRAGHGDIVETSDGDTYMVHLCSRPLPGIRRSVLGRETAIQKCRWGEDGWLRLEGERFVPQDRIPLPQGINAADPIAPTERYTFAPAAGLPADFQWLRTPYPDRLFSLQERPGHLRLTGREAIGSSFEQSLVARRQTDFDFDAETEVDAEPASYHQMAGLVAYYNSFAYHYLCVTHDETAGRVLQILSCAGGWPKGMADVVLEEPVSVPDGPVRMKLEVRGAAGRFYFWKDDDWTRIGPVLDHSVLSDEGGEGEHANFTGAFVGMSANDTSGQAMTADFSCFVYRESEERRQ</sequence>
<dbReference type="InterPro" id="IPR041542">
    <property type="entry name" value="GH43_C2"/>
</dbReference>
<name>A0A6A8AEA7_9HYPH</name>
<dbReference type="Proteomes" id="UP000435138">
    <property type="component" value="Unassembled WGS sequence"/>
</dbReference>
<proteinExistence type="inferred from homology"/>
<evidence type="ECO:0000256" key="6">
    <source>
        <dbReference type="RuleBase" id="RU361187"/>
    </source>
</evidence>
<organism evidence="8 9">
    <name type="scientific">Endobacterium cereale</name>
    <dbReference type="NCBI Taxonomy" id="2663029"/>
    <lineage>
        <taxon>Bacteria</taxon>
        <taxon>Pseudomonadati</taxon>
        <taxon>Pseudomonadota</taxon>
        <taxon>Alphaproteobacteria</taxon>
        <taxon>Hyphomicrobiales</taxon>
        <taxon>Rhizobiaceae</taxon>
        <taxon>Endobacterium</taxon>
    </lineage>
</organism>
<protein>
    <submittedName>
        <fullName evidence="8">Family 43 glycosylhydrolase</fullName>
    </submittedName>
</protein>
<feature type="active site" description="Proton acceptor" evidence="4">
    <location>
        <position position="13"/>
    </location>
</feature>
<dbReference type="Gene3D" id="2.115.10.20">
    <property type="entry name" value="Glycosyl hydrolase domain, family 43"/>
    <property type="match status" value="1"/>
</dbReference>
<dbReference type="Pfam" id="PF04616">
    <property type="entry name" value="Glyco_hydro_43"/>
    <property type="match status" value="1"/>
</dbReference>
<comment type="caution">
    <text evidence="8">The sequence shown here is derived from an EMBL/GenBank/DDBJ whole genome shotgun (WGS) entry which is preliminary data.</text>
</comment>
<feature type="domain" description="Beta-xylosidase C-terminal Concanavalin A-like" evidence="7">
    <location>
        <begin position="330"/>
        <end position="527"/>
    </location>
</feature>
<dbReference type="Pfam" id="PF17851">
    <property type="entry name" value="GH43_C2"/>
    <property type="match status" value="1"/>
</dbReference>
<evidence type="ECO:0000313" key="9">
    <source>
        <dbReference type="Proteomes" id="UP000435138"/>
    </source>
</evidence>
<comment type="similarity">
    <text evidence="1 6">Belongs to the glycosyl hydrolase 43 family.</text>
</comment>
<evidence type="ECO:0000256" key="3">
    <source>
        <dbReference type="ARBA" id="ARBA00023295"/>
    </source>
</evidence>
<feature type="active site" description="Proton donor" evidence="4">
    <location>
        <position position="185"/>
    </location>
</feature>
<dbReference type="InterPro" id="IPR006710">
    <property type="entry name" value="Glyco_hydro_43"/>
</dbReference>
<evidence type="ECO:0000259" key="7">
    <source>
        <dbReference type="Pfam" id="PF17851"/>
    </source>
</evidence>
<dbReference type="PANTHER" id="PTHR42812">
    <property type="entry name" value="BETA-XYLOSIDASE"/>
    <property type="match status" value="1"/>
</dbReference>
<accession>A0A6A8AEA7</accession>
<dbReference type="InterPro" id="IPR051795">
    <property type="entry name" value="Glycosyl_Hydrlase_43"/>
</dbReference>
<keyword evidence="2 6" id="KW-0378">Hydrolase</keyword>
<dbReference type="EMBL" id="WIXI01000050">
    <property type="protein sequence ID" value="MQY49084.1"/>
    <property type="molecule type" value="Genomic_DNA"/>
</dbReference>
<keyword evidence="9" id="KW-1185">Reference proteome</keyword>
<keyword evidence="3 6" id="KW-0326">Glycosidase</keyword>
<dbReference type="SUPFAM" id="SSF75005">
    <property type="entry name" value="Arabinanase/levansucrase/invertase"/>
    <property type="match status" value="1"/>
</dbReference>
<dbReference type="InterPro" id="IPR013320">
    <property type="entry name" value="ConA-like_dom_sf"/>
</dbReference>
<evidence type="ECO:0000256" key="5">
    <source>
        <dbReference type="PIRSR" id="PIRSR606710-2"/>
    </source>
</evidence>
<dbReference type="AlphaFoldDB" id="A0A6A8AEA7"/>
<evidence type="ECO:0000256" key="2">
    <source>
        <dbReference type="ARBA" id="ARBA00022801"/>
    </source>
</evidence>
<evidence type="ECO:0000256" key="1">
    <source>
        <dbReference type="ARBA" id="ARBA00009865"/>
    </source>
</evidence>
<dbReference type="Gene3D" id="2.60.120.200">
    <property type="match status" value="1"/>
</dbReference>
<dbReference type="GO" id="GO:0005975">
    <property type="term" value="P:carbohydrate metabolic process"/>
    <property type="evidence" value="ECO:0007669"/>
    <property type="project" value="InterPro"/>
</dbReference>
<dbReference type="InterPro" id="IPR023296">
    <property type="entry name" value="Glyco_hydro_beta-prop_sf"/>
</dbReference>
<evidence type="ECO:0000256" key="4">
    <source>
        <dbReference type="PIRSR" id="PIRSR606710-1"/>
    </source>
</evidence>